<evidence type="ECO:0000313" key="1">
    <source>
        <dbReference type="EMBL" id="KAI3376351.1"/>
    </source>
</evidence>
<comment type="caution">
    <text evidence="1">The sequence shown here is derived from an EMBL/GenBank/DDBJ whole genome shotgun (WGS) entry which is preliminary data.</text>
</comment>
<dbReference type="Proteomes" id="UP000831701">
    <property type="component" value="Chromosome 2"/>
</dbReference>
<reference evidence="1" key="1">
    <citation type="submission" date="2022-04" db="EMBL/GenBank/DDBJ databases">
        <title>Jade perch genome.</title>
        <authorList>
            <person name="Chao B."/>
        </authorList>
    </citation>
    <scope>NUCLEOTIDE SEQUENCE</scope>
    <source>
        <strain evidence="1">CB-2022</strain>
    </source>
</reference>
<protein>
    <submittedName>
        <fullName evidence="1">Uncharacterized protein</fullName>
    </submittedName>
</protein>
<accession>A0ACB8X8R7</accession>
<organism evidence="1 2">
    <name type="scientific">Scortum barcoo</name>
    <name type="common">barcoo grunter</name>
    <dbReference type="NCBI Taxonomy" id="214431"/>
    <lineage>
        <taxon>Eukaryota</taxon>
        <taxon>Metazoa</taxon>
        <taxon>Chordata</taxon>
        <taxon>Craniata</taxon>
        <taxon>Vertebrata</taxon>
        <taxon>Euteleostomi</taxon>
        <taxon>Actinopterygii</taxon>
        <taxon>Neopterygii</taxon>
        <taxon>Teleostei</taxon>
        <taxon>Neoteleostei</taxon>
        <taxon>Acanthomorphata</taxon>
        <taxon>Eupercaria</taxon>
        <taxon>Centrarchiformes</taxon>
        <taxon>Terapontoidei</taxon>
        <taxon>Terapontidae</taxon>
        <taxon>Scortum</taxon>
    </lineage>
</organism>
<name>A0ACB8X8R7_9TELE</name>
<sequence length="469" mass="54226">MIFKSELNHKTRCLKCKETNNSRSFFWMLPLVVEDKHHQTYSVEKGLKAFFKREKVCGDNKMFCNRCKKKQDADFGCEITQNPKILTLLLKRFSFDYKRWCYVKLHREVDVPLTLDMKKCTYDLYALVNHFGDLTGGHYTAQIKSFETRVWYHFNDDIVQRVRQPLFGSGDKSLRSCTAYLLMYKRKFANVQHLLLGFLHFISDLFVFLCHLNSLRGNPEKNDEGDQEAHSAQMSDVEAEGRHDDAEGGEALDEICNGAESMDLNGDIFKKKKLTNFPGEMKKTHNRRAESMRPRKEIQTNSGADRDCYKLALRAQEPHFAKLRKDRGESRKPNRQYFETNSEEHTRHLNIRGAPTKHWRTHHVDGVLEPNRESQKKRQNSIVAKTGKETASGIGAKTKAVKDKIKSNSTKKDEEEIQHAVAAGSGCKRDSTQTRGKGEKKLQLLDRKEVLQKVDKLKKGGDEIMFILM</sequence>
<gene>
    <name evidence="1" type="ORF">L3Q82_016835</name>
</gene>
<proteinExistence type="predicted"/>
<dbReference type="EMBL" id="CM041532">
    <property type="protein sequence ID" value="KAI3376351.1"/>
    <property type="molecule type" value="Genomic_DNA"/>
</dbReference>
<evidence type="ECO:0000313" key="2">
    <source>
        <dbReference type="Proteomes" id="UP000831701"/>
    </source>
</evidence>
<keyword evidence="2" id="KW-1185">Reference proteome</keyword>